<dbReference type="PANTHER" id="PTHR43609:SF1">
    <property type="entry name" value="ACETYL-COA HYDROLASE"/>
    <property type="match status" value="1"/>
</dbReference>
<proteinExistence type="inferred from homology"/>
<dbReference type="GO" id="GO:0006084">
    <property type="term" value="P:acetyl-CoA metabolic process"/>
    <property type="evidence" value="ECO:0007669"/>
    <property type="project" value="InterPro"/>
</dbReference>
<dbReference type="InterPro" id="IPR026888">
    <property type="entry name" value="AcetylCoA_hyd_C"/>
</dbReference>
<dbReference type="AlphaFoldDB" id="A0A9D1M798"/>
<evidence type="ECO:0000256" key="3">
    <source>
        <dbReference type="PIRSR" id="PIRSR617821-2"/>
    </source>
</evidence>
<evidence type="ECO:0000313" key="6">
    <source>
        <dbReference type="EMBL" id="HIU54807.1"/>
    </source>
</evidence>
<organism evidence="6 7">
    <name type="scientific">Candidatus Gallibacteroides avistercoris</name>
    <dbReference type="NCBI Taxonomy" id="2840833"/>
    <lineage>
        <taxon>Bacteria</taxon>
        <taxon>Pseudomonadati</taxon>
        <taxon>Bacteroidota</taxon>
        <taxon>Bacteroidia</taxon>
        <taxon>Bacteroidales</taxon>
        <taxon>Bacteroidaceae</taxon>
        <taxon>Bacteroidaceae incertae sedis</taxon>
        <taxon>Candidatus Gallibacteroides</taxon>
    </lineage>
</organism>
<evidence type="ECO:0000259" key="4">
    <source>
        <dbReference type="Pfam" id="PF02550"/>
    </source>
</evidence>
<dbReference type="EMBL" id="DVNA01000074">
    <property type="protein sequence ID" value="HIU54807.1"/>
    <property type="molecule type" value="Genomic_DNA"/>
</dbReference>
<dbReference type="InterPro" id="IPR038460">
    <property type="entry name" value="AcetylCoA_hyd_C_sf"/>
</dbReference>
<accession>A0A9D1M798</accession>
<evidence type="ECO:0000313" key="7">
    <source>
        <dbReference type="Proteomes" id="UP000824112"/>
    </source>
</evidence>
<feature type="domain" description="Acetyl-CoA hydrolase/transferase N-terminal" evidence="4">
    <location>
        <begin position="4"/>
        <end position="211"/>
    </location>
</feature>
<dbReference type="FunFam" id="3.40.1080.20:FF:000001">
    <property type="entry name" value="Acetyl-CoA hydrolase Ach1"/>
    <property type="match status" value="1"/>
</dbReference>
<gene>
    <name evidence="6" type="ORF">IAB03_03250</name>
</gene>
<feature type="binding site" evidence="3">
    <location>
        <position position="398"/>
    </location>
    <ligand>
        <name>CoA</name>
        <dbReference type="ChEBI" id="CHEBI:57287"/>
    </ligand>
</feature>
<dbReference type="SUPFAM" id="SSF100950">
    <property type="entry name" value="NagB/RpiA/CoA transferase-like"/>
    <property type="match status" value="2"/>
</dbReference>
<dbReference type="InterPro" id="IPR037171">
    <property type="entry name" value="NagB/RpiA_transferase-like"/>
</dbReference>
<dbReference type="Gene3D" id="3.40.1080.20">
    <property type="entry name" value="Acetyl-CoA hydrolase/transferase C-terminal domain"/>
    <property type="match status" value="1"/>
</dbReference>
<dbReference type="GO" id="GO:0006083">
    <property type="term" value="P:acetate metabolic process"/>
    <property type="evidence" value="ECO:0007669"/>
    <property type="project" value="InterPro"/>
</dbReference>
<feature type="domain" description="Acetyl-CoA hydrolase/transferase C-terminal" evidence="5">
    <location>
        <begin position="316"/>
        <end position="459"/>
    </location>
</feature>
<feature type="binding site" evidence="3">
    <location>
        <position position="378"/>
    </location>
    <ligand>
        <name>CoA</name>
        <dbReference type="ChEBI" id="CHEBI:57287"/>
    </ligand>
</feature>
<sequence length="497" mass="53951">MSLKFISAEEAASTIHNGDSIGFSGFTAAGTPKKVSEALAKKAEAEHAAGRPFKVSVFTGASTSDHLDGALARANAIDRRTPYQSHKDSRSGINSHDISYFDLHLSHIAQNLRYGFYGKIDVAIIEAADITPEGEIVLGTGVGIAPTVCQLADRIIVELNHFLPKGIRGFHDIYQPLDPPYRREIPIYKPSDRIGSIVLKVDPKKIVGVVETNVEDGVAPFTPVDEITMKIGNNVSEFLSDQLKAGLIPAEFLPIQSGVGNIANAVLGCLGANPHIPAFEMYTEVIQDAVIGLMEKGRCKFASGCSLTVSTPVIERIFSNIDFFRDKIVLRPGEITNNPELVRRMGLITINTALEADIYGNVNSTHVVGTKMMNGIGGSGDFTRNGYLSIFTTPSVAKGGKISSIVPMVSHVDHSEHSVDVIVTELGVADLRGKTPSQRAKLIIENCVHPSYHDLLNQYLAMASKGHTPHNLRTCFAFHNEFIKSGDMSKVNWEEYK</sequence>
<evidence type="ECO:0000256" key="2">
    <source>
        <dbReference type="PIRSR" id="PIRSR617821-1"/>
    </source>
</evidence>
<dbReference type="InterPro" id="IPR003702">
    <property type="entry name" value="ActCoA_hydro_N"/>
</dbReference>
<name>A0A9D1M798_9BACT</name>
<dbReference type="Pfam" id="PF13336">
    <property type="entry name" value="AcetylCoA_hyd_C"/>
    <property type="match status" value="1"/>
</dbReference>
<feature type="binding site" evidence="3">
    <location>
        <position position="374"/>
    </location>
    <ligand>
        <name>CoA</name>
        <dbReference type="ChEBI" id="CHEBI:57287"/>
    </ligand>
</feature>
<protein>
    <submittedName>
        <fullName evidence="6">Succinate CoA transferase</fullName>
    </submittedName>
</protein>
<dbReference type="NCBIfam" id="TIGR03458">
    <property type="entry name" value="YgfH_subfam"/>
    <property type="match status" value="1"/>
</dbReference>
<comment type="caution">
    <text evidence="6">The sequence shown here is derived from an EMBL/GenBank/DDBJ whole genome shotgun (WGS) entry which is preliminary data.</text>
</comment>
<evidence type="ECO:0000259" key="5">
    <source>
        <dbReference type="Pfam" id="PF13336"/>
    </source>
</evidence>
<feature type="active site" description="5-glutamyl coenzyme A thioester intermediate" evidence="2">
    <location>
        <position position="284"/>
    </location>
</feature>
<dbReference type="GO" id="GO:0003986">
    <property type="term" value="F:acetyl-CoA hydrolase activity"/>
    <property type="evidence" value="ECO:0007669"/>
    <property type="project" value="TreeGrafter"/>
</dbReference>
<reference evidence="6" key="1">
    <citation type="submission" date="2020-10" db="EMBL/GenBank/DDBJ databases">
        <authorList>
            <person name="Gilroy R."/>
        </authorList>
    </citation>
    <scope>NUCLEOTIDE SEQUENCE</scope>
    <source>
        <strain evidence="6">CHK158-818</strain>
    </source>
</reference>
<reference evidence="6" key="2">
    <citation type="journal article" date="2021" name="PeerJ">
        <title>Extensive microbial diversity within the chicken gut microbiome revealed by metagenomics and culture.</title>
        <authorList>
            <person name="Gilroy R."/>
            <person name="Ravi A."/>
            <person name="Getino M."/>
            <person name="Pursley I."/>
            <person name="Horton D.L."/>
            <person name="Alikhan N.F."/>
            <person name="Baker D."/>
            <person name="Gharbi K."/>
            <person name="Hall N."/>
            <person name="Watson M."/>
            <person name="Adriaenssens E.M."/>
            <person name="Foster-Nyarko E."/>
            <person name="Jarju S."/>
            <person name="Secka A."/>
            <person name="Antonio M."/>
            <person name="Oren A."/>
            <person name="Chaudhuri R.R."/>
            <person name="La Ragione R."/>
            <person name="Hildebrand F."/>
            <person name="Pallen M.J."/>
        </authorList>
    </citation>
    <scope>NUCLEOTIDE SEQUENCE</scope>
    <source>
        <strain evidence="6">CHK158-818</strain>
    </source>
</reference>
<dbReference type="Pfam" id="PF02550">
    <property type="entry name" value="AcetylCoA_hydro"/>
    <property type="match status" value="1"/>
</dbReference>
<dbReference type="InterPro" id="IPR046433">
    <property type="entry name" value="ActCoA_hydro"/>
</dbReference>
<evidence type="ECO:0000256" key="1">
    <source>
        <dbReference type="ARBA" id="ARBA00009632"/>
    </source>
</evidence>
<dbReference type="PANTHER" id="PTHR43609">
    <property type="entry name" value="ACETYL-COA HYDROLASE"/>
    <property type="match status" value="1"/>
</dbReference>
<comment type="similarity">
    <text evidence="1">Belongs to the acetyl-CoA hydrolase/transferase family.</text>
</comment>
<keyword evidence="6" id="KW-0808">Transferase</keyword>
<dbReference type="Proteomes" id="UP000824112">
    <property type="component" value="Unassembled WGS sequence"/>
</dbReference>
<dbReference type="GO" id="GO:0008775">
    <property type="term" value="F:acetate CoA-transferase activity"/>
    <property type="evidence" value="ECO:0007669"/>
    <property type="project" value="InterPro"/>
</dbReference>
<dbReference type="InterPro" id="IPR017821">
    <property type="entry name" value="Succinate_CoA_transferase"/>
</dbReference>
<dbReference type="Gene3D" id="3.30.750.70">
    <property type="entry name" value="4-hydroxybutyrate coenzyme like domains"/>
    <property type="match status" value="1"/>
</dbReference>
<dbReference type="Gene3D" id="3.40.1080.10">
    <property type="entry name" value="Glutaconate Coenzyme A-transferase"/>
    <property type="match status" value="1"/>
</dbReference>